<keyword evidence="2" id="KW-0699">rRNA-binding</keyword>
<reference evidence="8" key="2">
    <citation type="submission" date="2019-07" db="EMBL/GenBank/DDBJ databases">
        <authorList>
            <person name="Seetharam A."/>
            <person name="Woodhouse M."/>
            <person name="Cannon E."/>
        </authorList>
    </citation>
    <scope>NUCLEOTIDE SEQUENCE [LARGE SCALE GENOMIC DNA]</scope>
    <source>
        <strain evidence="8">cv. B73</strain>
    </source>
</reference>
<protein>
    <recommendedName>
        <fullName evidence="7">Small ribosomal subunit protein eS4 central region domain-containing protein</fullName>
    </recommendedName>
</protein>
<dbReference type="InterPro" id="IPR014722">
    <property type="entry name" value="Rib_uL2_dom2"/>
</dbReference>
<feature type="compositionally biased region" description="Basic and acidic residues" evidence="6">
    <location>
        <begin position="92"/>
        <end position="102"/>
    </location>
</feature>
<evidence type="ECO:0000256" key="4">
    <source>
        <dbReference type="ARBA" id="ARBA00022980"/>
    </source>
</evidence>
<dbReference type="GO" id="GO:0006412">
    <property type="term" value="P:translation"/>
    <property type="evidence" value="ECO:0000318"/>
    <property type="project" value="GO_Central"/>
</dbReference>
<dbReference type="PANTHER" id="PTHR11581:SF44">
    <property type="entry name" value="RIBOSOMAL PROTEIN S4E CENTRAL REGION DOMAIN-CONTAINING PROTEIN"/>
    <property type="match status" value="1"/>
</dbReference>
<dbReference type="PANTHER" id="PTHR11581">
    <property type="entry name" value="30S/40S RIBOSOMAL PROTEIN S4"/>
    <property type="match status" value="1"/>
</dbReference>
<evidence type="ECO:0000256" key="2">
    <source>
        <dbReference type="ARBA" id="ARBA00022730"/>
    </source>
</evidence>
<dbReference type="FunFam" id="2.30.30.30:FF:000031">
    <property type="entry name" value="40S ribosomal protein S4-3"/>
    <property type="match status" value="1"/>
</dbReference>
<evidence type="ECO:0000256" key="5">
    <source>
        <dbReference type="ARBA" id="ARBA00023274"/>
    </source>
</evidence>
<dbReference type="GO" id="GO:0003723">
    <property type="term" value="F:RNA binding"/>
    <property type="evidence" value="ECO:0000318"/>
    <property type="project" value="GO_Central"/>
</dbReference>
<dbReference type="CDD" id="cd06087">
    <property type="entry name" value="KOW_RPS4"/>
    <property type="match status" value="1"/>
</dbReference>
<dbReference type="InterPro" id="IPR038237">
    <property type="entry name" value="Ribosomal_eS4_central_sf"/>
</dbReference>
<accession>A0A804MLH1</accession>
<dbReference type="FunFam" id="2.40.50.740:FF:000001">
    <property type="entry name" value="40S ribosomal protein S4"/>
    <property type="match status" value="1"/>
</dbReference>
<evidence type="ECO:0000259" key="7">
    <source>
        <dbReference type="Pfam" id="PF00900"/>
    </source>
</evidence>
<reference evidence="8" key="3">
    <citation type="submission" date="2021-05" db="UniProtKB">
        <authorList>
            <consortium name="EnsemblPlants"/>
        </authorList>
    </citation>
    <scope>IDENTIFICATION</scope>
    <source>
        <strain evidence="8">cv. B73</strain>
    </source>
</reference>
<dbReference type="GO" id="GO:0003735">
    <property type="term" value="F:structural constituent of ribosome"/>
    <property type="evidence" value="ECO:0000318"/>
    <property type="project" value="GO_Central"/>
</dbReference>
<sequence length="285" mass="32472">MPPWWNKVLRPPLYLAIKRSGDGDGVVSMATICIDRRVTTGVVRKRLLPAAVRRPAHPYSFSIGFHGGSPMEVAWRRDDALGEWEWEWWRSEGRSGEPKDSSAEGAKSSTTADMRASETGQTIEKMGEKDTARRRMASVRSIRLSTWRRSGLTRPTLLGSWMSFPSLRQTRTTGCFRLHPIRDEDIKFKLCKVRSVQFGQTGIPYLNTYDGHTIRYPDPLIKANDNIKIDLETNKIMDFFKFDVGNVVMVTDGRNTERVGVIKNWEKHKGSFEVIDVLLGAFCYV</sequence>
<dbReference type="InterPro" id="IPR041982">
    <property type="entry name" value="Ribosomal_eS4_KOW"/>
</dbReference>
<dbReference type="AlphaFoldDB" id="A0A804MLH1"/>
<feature type="compositionally biased region" description="Polar residues" evidence="6">
    <location>
        <begin position="107"/>
        <end position="121"/>
    </location>
</feature>
<dbReference type="Proteomes" id="UP000007305">
    <property type="component" value="Chromosome 2"/>
</dbReference>
<dbReference type="GO" id="GO:0022627">
    <property type="term" value="C:cytosolic small ribosomal subunit"/>
    <property type="evidence" value="ECO:0000318"/>
    <property type="project" value="GO_Central"/>
</dbReference>
<dbReference type="InterPro" id="IPR013845">
    <property type="entry name" value="Ribosomal_eS4_central_region"/>
</dbReference>
<dbReference type="EnsemblPlants" id="Zm00001eb095320_T001">
    <property type="protein sequence ID" value="Zm00001eb095320_P001"/>
    <property type="gene ID" value="Zm00001eb095320"/>
</dbReference>
<keyword evidence="4" id="KW-0689">Ribosomal protein</keyword>
<keyword evidence="9" id="KW-1185">Reference proteome</keyword>
<dbReference type="Pfam" id="PF00900">
    <property type="entry name" value="Ribosomal_S4e"/>
    <property type="match status" value="1"/>
</dbReference>
<evidence type="ECO:0000313" key="9">
    <source>
        <dbReference type="Proteomes" id="UP000007305"/>
    </source>
</evidence>
<feature type="domain" description="Small ribosomal subunit protein eS4 central region" evidence="7">
    <location>
        <begin position="172"/>
        <end position="236"/>
    </location>
</feature>
<evidence type="ECO:0000256" key="6">
    <source>
        <dbReference type="SAM" id="MobiDB-lite"/>
    </source>
</evidence>
<feature type="region of interest" description="Disordered" evidence="6">
    <location>
        <begin position="92"/>
        <end position="121"/>
    </location>
</feature>
<dbReference type="InterPro" id="IPR000876">
    <property type="entry name" value="Ribosomal_eS4"/>
</dbReference>
<comment type="similarity">
    <text evidence="1">Belongs to the eukaryotic ribosomal protein eS4 family.</text>
</comment>
<organism evidence="8 9">
    <name type="scientific">Zea mays</name>
    <name type="common">Maize</name>
    <dbReference type="NCBI Taxonomy" id="4577"/>
    <lineage>
        <taxon>Eukaryota</taxon>
        <taxon>Viridiplantae</taxon>
        <taxon>Streptophyta</taxon>
        <taxon>Embryophyta</taxon>
        <taxon>Tracheophyta</taxon>
        <taxon>Spermatophyta</taxon>
        <taxon>Magnoliopsida</taxon>
        <taxon>Liliopsida</taxon>
        <taxon>Poales</taxon>
        <taxon>Poaceae</taxon>
        <taxon>PACMAD clade</taxon>
        <taxon>Panicoideae</taxon>
        <taxon>Andropogonodae</taxon>
        <taxon>Andropogoneae</taxon>
        <taxon>Tripsacinae</taxon>
        <taxon>Zea</taxon>
    </lineage>
</organism>
<dbReference type="Gene3D" id="2.30.30.30">
    <property type="match status" value="1"/>
</dbReference>
<keyword evidence="5" id="KW-0687">Ribonucleoprotein</keyword>
<proteinExistence type="inferred from homology"/>
<dbReference type="InParanoid" id="A0A804MLH1"/>
<evidence type="ECO:0000256" key="3">
    <source>
        <dbReference type="ARBA" id="ARBA00022884"/>
    </source>
</evidence>
<name>A0A804MLH1_MAIZE</name>
<reference evidence="9" key="1">
    <citation type="submission" date="2015-12" db="EMBL/GenBank/DDBJ databases">
        <title>Update maize B73 reference genome by single molecule sequencing technologies.</title>
        <authorList>
            <consortium name="Maize Genome Sequencing Project"/>
            <person name="Ware D."/>
        </authorList>
    </citation>
    <scope>NUCLEOTIDE SEQUENCE [LARGE SCALE GENOMIC DNA]</scope>
    <source>
        <strain evidence="9">cv. B73</strain>
    </source>
</reference>
<dbReference type="GO" id="GO:0019843">
    <property type="term" value="F:rRNA binding"/>
    <property type="evidence" value="ECO:0007669"/>
    <property type="project" value="UniProtKB-KW"/>
</dbReference>
<dbReference type="Gene3D" id="2.40.50.740">
    <property type="match status" value="1"/>
</dbReference>
<evidence type="ECO:0000313" key="8">
    <source>
        <dbReference type="EnsemblPlants" id="Zm00001eb095320_P001"/>
    </source>
</evidence>
<keyword evidence="3" id="KW-0694">RNA-binding</keyword>
<evidence type="ECO:0000256" key="1">
    <source>
        <dbReference type="ARBA" id="ARBA00007500"/>
    </source>
</evidence>
<dbReference type="Gramene" id="Zm00001eb095320_T001">
    <property type="protein sequence ID" value="Zm00001eb095320_P001"/>
    <property type="gene ID" value="Zm00001eb095320"/>
</dbReference>